<dbReference type="InterPro" id="IPR001202">
    <property type="entry name" value="WW_dom"/>
</dbReference>
<dbReference type="GO" id="GO:0003779">
    <property type="term" value="F:actin binding"/>
    <property type="evidence" value="ECO:0007669"/>
    <property type="project" value="UniProtKB-KW"/>
</dbReference>
<dbReference type="GO" id="GO:0005737">
    <property type="term" value="C:cytoplasm"/>
    <property type="evidence" value="ECO:0007669"/>
    <property type="project" value="UniProtKB-ARBA"/>
</dbReference>
<dbReference type="GO" id="GO:0042383">
    <property type="term" value="C:sarcolemma"/>
    <property type="evidence" value="ECO:0007669"/>
    <property type="project" value="UniProtKB-SubCell"/>
</dbReference>
<protein>
    <recommendedName>
        <fullName evidence="19">Dystrophin</fullName>
    </recommendedName>
</protein>
<dbReference type="GO" id="GO:0099536">
    <property type="term" value="P:synaptic signaling"/>
    <property type="evidence" value="ECO:0007669"/>
    <property type="project" value="TreeGrafter"/>
</dbReference>
<keyword evidence="8" id="KW-0106">Calcium</keyword>
<keyword evidence="5" id="KW-0479">Metal-binding</keyword>
<dbReference type="SUPFAM" id="SSF57850">
    <property type="entry name" value="RING/U-box"/>
    <property type="match status" value="1"/>
</dbReference>
<dbReference type="Gene3D" id="3.30.60.90">
    <property type="match status" value="1"/>
</dbReference>
<dbReference type="InterPro" id="IPR011992">
    <property type="entry name" value="EF-hand-dom_pair"/>
</dbReference>
<dbReference type="PANTHER" id="PTHR12268">
    <property type="entry name" value="E3 UBIQUITIN-PROTEIN LIGASE KCMF1"/>
    <property type="match status" value="1"/>
</dbReference>
<dbReference type="GO" id="GO:0016010">
    <property type="term" value="C:dystrophin-associated glycoprotein complex"/>
    <property type="evidence" value="ECO:0007669"/>
    <property type="project" value="UniProtKB-ARBA"/>
</dbReference>
<dbReference type="GO" id="GO:0005856">
    <property type="term" value="C:cytoskeleton"/>
    <property type="evidence" value="ECO:0007669"/>
    <property type="project" value="UniProtKB-SubCell"/>
</dbReference>
<dbReference type="Pfam" id="PF09069">
    <property type="entry name" value="EF-hand_3"/>
    <property type="match status" value="1"/>
</dbReference>
<evidence type="ECO:0000256" key="7">
    <source>
        <dbReference type="ARBA" id="ARBA00022833"/>
    </source>
</evidence>
<evidence type="ECO:0000259" key="15">
    <source>
        <dbReference type="PROSITE" id="PS50020"/>
    </source>
</evidence>
<dbReference type="OrthoDB" id="10057795at2759"/>
<proteinExistence type="predicted"/>
<evidence type="ECO:0000256" key="8">
    <source>
        <dbReference type="ARBA" id="ARBA00022837"/>
    </source>
</evidence>
<evidence type="ECO:0000256" key="14">
    <source>
        <dbReference type="SAM" id="MobiDB-lite"/>
    </source>
</evidence>
<evidence type="ECO:0000313" key="18">
    <source>
        <dbReference type="Proteomes" id="UP000828390"/>
    </source>
</evidence>
<evidence type="ECO:0000256" key="9">
    <source>
        <dbReference type="ARBA" id="ARBA00023136"/>
    </source>
</evidence>
<dbReference type="InterPro" id="IPR050774">
    <property type="entry name" value="KCMF1/Dystrophin"/>
</dbReference>
<keyword evidence="7" id="KW-0862">Zinc</keyword>
<evidence type="ECO:0000256" key="10">
    <source>
        <dbReference type="ARBA" id="ARBA00023203"/>
    </source>
</evidence>
<feature type="coiled-coil region" evidence="13">
    <location>
        <begin position="419"/>
        <end position="456"/>
    </location>
</feature>
<feature type="compositionally biased region" description="Low complexity" evidence="14">
    <location>
        <begin position="459"/>
        <end position="478"/>
    </location>
</feature>
<dbReference type="PROSITE" id="PS01159">
    <property type="entry name" value="WW_DOMAIN_1"/>
    <property type="match status" value="1"/>
</dbReference>
<dbReference type="Pfam" id="PF00569">
    <property type="entry name" value="ZZ"/>
    <property type="match status" value="1"/>
</dbReference>
<dbReference type="SMART" id="SM00291">
    <property type="entry name" value="ZnF_ZZ"/>
    <property type="match status" value="1"/>
</dbReference>
<comment type="caution">
    <text evidence="17">The sequence shown here is derived from an EMBL/GenBank/DDBJ whole genome shotgun (WGS) entry which is preliminary data.</text>
</comment>
<keyword evidence="13" id="KW-0175">Coiled coil</keyword>
<dbReference type="PANTHER" id="PTHR12268:SF14">
    <property type="entry name" value="DYSTROPHIN-1"/>
    <property type="match status" value="1"/>
</dbReference>
<dbReference type="Pfam" id="PF00397">
    <property type="entry name" value="WW"/>
    <property type="match status" value="1"/>
</dbReference>
<feature type="domain" description="WW" evidence="15">
    <location>
        <begin position="14"/>
        <end position="42"/>
    </location>
</feature>
<evidence type="ECO:0000259" key="16">
    <source>
        <dbReference type="PROSITE" id="PS50135"/>
    </source>
</evidence>
<keyword evidence="18" id="KW-1185">Reference proteome</keyword>
<dbReference type="InterPro" id="IPR015154">
    <property type="entry name" value="EF-hand_dom_typ2"/>
</dbReference>
<evidence type="ECO:0000256" key="1">
    <source>
        <dbReference type="ARBA" id="ARBA00004245"/>
    </source>
</evidence>
<keyword evidence="11" id="KW-0206">Cytoskeleton</keyword>
<evidence type="ECO:0000256" key="4">
    <source>
        <dbReference type="ARBA" id="ARBA00022490"/>
    </source>
</evidence>
<reference evidence="17" key="1">
    <citation type="journal article" date="2019" name="bioRxiv">
        <title>The Genome of the Zebra Mussel, Dreissena polymorpha: A Resource for Invasive Species Research.</title>
        <authorList>
            <person name="McCartney M.A."/>
            <person name="Auch B."/>
            <person name="Kono T."/>
            <person name="Mallez S."/>
            <person name="Zhang Y."/>
            <person name="Obille A."/>
            <person name="Becker A."/>
            <person name="Abrahante J.E."/>
            <person name="Garbe J."/>
            <person name="Badalamenti J.P."/>
            <person name="Herman A."/>
            <person name="Mangelson H."/>
            <person name="Liachko I."/>
            <person name="Sullivan S."/>
            <person name="Sone E.D."/>
            <person name="Koren S."/>
            <person name="Silverstein K.A.T."/>
            <person name="Beckman K.B."/>
            <person name="Gohl D.M."/>
        </authorList>
    </citation>
    <scope>NUCLEOTIDE SEQUENCE</scope>
    <source>
        <strain evidence="17">Duluth1</strain>
        <tissue evidence="17">Whole animal</tissue>
    </source>
</reference>
<evidence type="ECO:0008006" key="19">
    <source>
        <dbReference type="Google" id="ProtNLM"/>
    </source>
</evidence>
<dbReference type="AlphaFoldDB" id="A0A9D4R032"/>
<reference evidence="17" key="2">
    <citation type="submission" date="2020-11" db="EMBL/GenBank/DDBJ databases">
        <authorList>
            <person name="McCartney M.A."/>
            <person name="Auch B."/>
            <person name="Kono T."/>
            <person name="Mallez S."/>
            <person name="Becker A."/>
            <person name="Gohl D.M."/>
            <person name="Silverstein K.A.T."/>
            <person name="Koren S."/>
            <person name="Bechman K.B."/>
            <person name="Herman A."/>
            <person name="Abrahante J.E."/>
            <person name="Garbe J."/>
        </authorList>
    </citation>
    <scope>NUCLEOTIDE SEQUENCE</scope>
    <source>
        <strain evidence="17">Duluth1</strain>
        <tissue evidence="17">Whole animal</tissue>
    </source>
</reference>
<dbReference type="InterPro" id="IPR000433">
    <property type="entry name" value="Znf_ZZ"/>
</dbReference>
<feature type="region of interest" description="Disordered" evidence="14">
    <location>
        <begin position="459"/>
        <end position="480"/>
    </location>
</feature>
<name>A0A9D4R032_DREPO</name>
<dbReference type="SUPFAM" id="SSF51045">
    <property type="entry name" value="WW domain"/>
    <property type="match status" value="1"/>
</dbReference>
<evidence type="ECO:0000256" key="5">
    <source>
        <dbReference type="ARBA" id="ARBA00022723"/>
    </source>
</evidence>
<sequence>MDEGLSLYDCIVEGWERTQTENGVPYFVNHTTENTSWNHPYWLKIVEDMAKHGDVKYAAYRTAIKVHHIQKCLKLHMVDLYTIQQEFEEAGLATGSQDTIGCDDLLTLLISIFGHTHCSDRQLGEVELLADITLNLLLNLFDQSKQGVVSVMGVKIILAVLSAGKLTDKYRFVYQEIHDPSTYIQDRSLGYFLNVLMKLPEFLHESLAFGRSTEPAITSCLQMGANSGGITEEVFYRWLLKEPQTLVWLPTMHRLIACQNVEHAVKCSVCKTYPMKGFRYKCLKCFNFSLCQSCFFTGKTKKSHKSKHPTQEYCTNSTAKDETAAFVKTLKNNLSRKQRRKSCIKYLPIEADNQYTNMAWSPGKEESGVDIHANISQTAQRLAEIEKREASVQTTPIHNLHIPNVTLFKENISPISPKNDGLQKQRDELNAVIEKLQEENRALNEQLCRMEIEEEDMGSDLFDSHPSSSFSDSKPTSPNATLDMRHIHRILRETHNLPIREPLPHETTPIYLSVPLISVSGFHRDAMFGSSHNSPLRSMPQPDFTILDLTHSPYSTHSTHSTFPTHSTYPTHSKFPNHTTYSTHSTYPTYSTCPTPSPARQRTLADSLDCLDTSPSRFSLPSPAKSSDEFSAEEAELRALVDEADRKFPLNLSYGRPVSSQSIDEDEMLRAANSIRQAMSDFVTQAVHPPMLPSLDLIIPT</sequence>
<dbReference type="Pfam" id="PF09068">
    <property type="entry name" value="EF-hand_2"/>
    <property type="match status" value="1"/>
</dbReference>
<comment type="subcellular location">
    <subcellularLocation>
        <location evidence="2">Cell membrane</location>
        <location evidence="2">Sarcolemma</location>
        <topology evidence="2">Peripheral membrane protein</topology>
        <orientation evidence="2">Cytoplasmic side</orientation>
    </subcellularLocation>
    <subcellularLocation>
        <location evidence="1">Cytoplasm</location>
        <location evidence="1">Cytoskeleton</location>
    </subcellularLocation>
</comment>
<dbReference type="CDD" id="cd00201">
    <property type="entry name" value="WW"/>
    <property type="match status" value="1"/>
</dbReference>
<dbReference type="PROSITE" id="PS50020">
    <property type="entry name" value="WW_DOMAIN_2"/>
    <property type="match status" value="1"/>
</dbReference>
<keyword evidence="3" id="KW-1003">Cell membrane</keyword>
<dbReference type="GO" id="GO:0045202">
    <property type="term" value="C:synapse"/>
    <property type="evidence" value="ECO:0007669"/>
    <property type="project" value="GOC"/>
</dbReference>
<evidence type="ECO:0000313" key="17">
    <source>
        <dbReference type="EMBL" id="KAH3849152.1"/>
    </source>
</evidence>
<evidence type="ECO:0000256" key="3">
    <source>
        <dbReference type="ARBA" id="ARBA00022475"/>
    </source>
</evidence>
<evidence type="ECO:0000256" key="6">
    <source>
        <dbReference type="ARBA" id="ARBA00022771"/>
    </source>
</evidence>
<keyword evidence="6 12" id="KW-0863">Zinc-finger</keyword>
<dbReference type="PROSITE" id="PS50135">
    <property type="entry name" value="ZF_ZZ_2"/>
    <property type="match status" value="1"/>
</dbReference>
<keyword evidence="9" id="KW-0472">Membrane</keyword>
<dbReference type="GO" id="GO:0008270">
    <property type="term" value="F:zinc ion binding"/>
    <property type="evidence" value="ECO:0007669"/>
    <property type="project" value="UniProtKB-KW"/>
</dbReference>
<dbReference type="SUPFAM" id="SSF47473">
    <property type="entry name" value="EF-hand"/>
    <property type="match status" value="2"/>
</dbReference>
<dbReference type="PROSITE" id="PS01357">
    <property type="entry name" value="ZF_ZZ_1"/>
    <property type="match status" value="1"/>
</dbReference>
<dbReference type="InterPro" id="IPR015153">
    <property type="entry name" value="EF-hand_dom_typ1"/>
</dbReference>
<evidence type="ECO:0000256" key="2">
    <source>
        <dbReference type="ARBA" id="ARBA00004278"/>
    </source>
</evidence>
<organism evidence="17 18">
    <name type="scientific">Dreissena polymorpha</name>
    <name type="common">Zebra mussel</name>
    <name type="synonym">Mytilus polymorpha</name>
    <dbReference type="NCBI Taxonomy" id="45954"/>
    <lineage>
        <taxon>Eukaryota</taxon>
        <taxon>Metazoa</taxon>
        <taxon>Spiralia</taxon>
        <taxon>Lophotrochozoa</taxon>
        <taxon>Mollusca</taxon>
        <taxon>Bivalvia</taxon>
        <taxon>Autobranchia</taxon>
        <taxon>Heteroconchia</taxon>
        <taxon>Euheterodonta</taxon>
        <taxon>Imparidentia</taxon>
        <taxon>Neoheterodontei</taxon>
        <taxon>Myida</taxon>
        <taxon>Dreissenoidea</taxon>
        <taxon>Dreissenidae</taxon>
        <taxon>Dreissena</taxon>
    </lineage>
</organism>
<dbReference type="InterPro" id="IPR036020">
    <property type="entry name" value="WW_dom_sf"/>
</dbReference>
<keyword evidence="10" id="KW-0009">Actin-binding</keyword>
<keyword evidence="4" id="KW-0963">Cytoplasm</keyword>
<accession>A0A9D4R032</accession>
<evidence type="ECO:0000256" key="12">
    <source>
        <dbReference type="PROSITE-ProRule" id="PRU00228"/>
    </source>
</evidence>
<evidence type="ECO:0000256" key="11">
    <source>
        <dbReference type="ARBA" id="ARBA00023212"/>
    </source>
</evidence>
<gene>
    <name evidence="17" type="ORF">DPMN_091548</name>
</gene>
<feature type="domain" description="ZZ-type" evidence="16">
    <location>
        <begin position="262"/>
        <end position="318"/>
    </location>
</feature>
<dbReference type="Gene3D" id="2.20.70.10">
    <property type="match status" value="1"/>
</dbReference>
<evidence type="ECO:0000256" key="13">
    <source>
        <dbReference type="SAM" id="Coils"/>
    </source>
</evidence>
<dbReference type="EMBL" id="JAIWYP010000003">
    <property type="protein sequence ID" value="KAH3849152.1"/>
    <property type="molecule type" value="Genomic_DNA"/>
</dbReference>
<dbReference type="Proteomes" id="UP000828390">
    <property type="component" value="Unassembled WGS sequence"/>
</dbReference>
<dbReference type="InterPro" id="IPR043145">
    <property type="entry name" value="Znf_ZZ_sf"/>
</dbReference>
<dbReference type="Gene3D" id="1.10.238.10">
    <property type="entry name" value="EF-hand"/>
    <property type="match status" value="2"/>
</dbReference>